<dbReference type="InterPro" id="IPR013328">
    <property type="entry name" value="6PGD_dom2"/>
</dbReference>
<dbReference type="InterPro" id="IPR029154">
    <property type="entry name" value="HIBADH-like_NADP-bd"/>
</dbReference>
<dbReference type="Gene3D" id="1.10.1040.10">
    <property type="entry name" value="N-(1-d-carboxylethyl)-l-norvaline Dehydrogenase, domain 2"/>
    <property type="match status" value="1"/>
</dbReference>
<feature type="domain" description="3-hydroxyisobutyrate dehydrogenase-like NAD-binding" evidence="3">
    <location>
        <begin position="161"/>
        <end position="269"/>
    </location>
</feature>
<evidence type="ECO:0000313" key="4">
    <source>
        <dbReference type="EMBL" id="GGA07556.1"/>
    </source>
</evidence>
<dbReference type="GO" id="GO:0050661">
    <property type="term" value="F:NADP binding"/>
    <property type="evidence" value="ECO:0007669"/>
    <property type="project" value="InterPro"/>
</dbReference>
<dbReference type="SUPFAM" id="SSF48179">
    <property type="entry name" value="6-phosphogluconate dehydrogenase C-terminal domain-like"/>
    <property type="match status" value="1"/>
</dbReference>
<feature type="region of interest" description="Disordered" evidence="1">
    <location>
        <begin position="289"/>
        <end position="319"/>
    </location>
</feature>
<comment type="caution">
    <text evidence="4">The sequence shown here is derived from an EMBL/GenBank/DDBJ whole genome shotgun (WGS) entry which is preliminary data.</text>
</comment>
<keyword evidence="5" id="KW-1185">Reference proteome</keyword>
<evidence type="ECO:0000259" key="3">
    <source>
        <dbReference type="Pfam" id="PF14833"/>
    </source>
</evidence>
<feature type="domain" description="6-phosphogluconate dehydrogenase NADP-binding" evidence="2">
    <location>
        <begin position="2"/>
        <end position="158"/>
    </location>
</feature>
<dbReference type="PANTHER" id="PTHR43060">
    <property type="entry name" value="3-HYDROXYISOBUTYRATE DEHYDROGENASE-LIKE 1, MITOCHONDRIAL-RELATED"/>
    <property type="match status" value="1"/>
</dbReference>
<dbReference type="InterPro" id="IPR006115">
    <property type="entry name" value="6PGDH_NADP-bd"/>
</dbReference>
<dbReference type="PANTHER" id="PTHR43060:SF15">
    <property type="entry name" value="3-HYDROXYISOBUTYRATE DEHYDROGENASE-LIKE 1, MITOCHONDRIAL-RELATED"/>
    <property type="match status" value="1"/>
</dbReference>
<dbReference type="Pfam" id="PF14833">
    <property type="entry name" value="NAD_binding_11"/>
    <property type="match status" value="1"/>
</dbReference>
<accession>A0A916VMH9</accession>
<dbReference type="AlphaFoldDB" id="A0A916VMH9"/>
<dbReference type="GO" id="GO:0051287">
    <property type="term" value="F:NAD binding"/>
    <property type="evidence" value="ECO:0007669"/>
    <property type="project" value="InterPro"/>
</dbReference>
<dbReference type="InterPro" id="IPR036291">
    <property type="entry name" value="NAD(P)-bd_dom_sf"/>
</dbReference>
<sequence>MKIGFIGLGNVGHKLAGSLLRNGVDLSVLDLNPEFVAAMVDKGARAVSSAAEMMQNCDVVITCLPSPAACNLVVTEMLPYVTPGKIWLEMSTTDQAEVERLGALVLEAGGAAADCPVSGGCHRADTGNIAIFAGCDRQTFETVLPVLTIMGRRILHTGPLGSASMLKVLTNYLATVHLVANAEALVTAKAAGMDLNTTFEAIRISSGNSFSHETESQVILNGSRDISFTMDLVKKDIGLFQEIAERNNVPLEISPLLGRIFDDGIARYGMRELSPNIIKRLEEATGLDIRAPGFPPEMADDEPEERGYEVVPTGRDSVF</sequence>
<dbReference type="RefSeq" id="WP_188670456.1">
    <property type="nucleotide sequence ID" value="NZ_BMKA01000001.1"/>
</dbReference>
<dbReference type="EMBL" id="BMKA01000001">
    <property type="protein sequence ID" value="GGA07556.1"/>
    <property type="molecule type" value="Genomic_DNA"/>
</dbReference>
<evidence type="ECO:0000256" key="1">
    <source>
        <dbReference type="SAM" id="MobiDB-lite"/>
    </source>
</evidence>
<proteinExistence type="predicted"/>
<dbReference type="SUPFAM" id="SSF51735">
    <property type="entry name" value="NAD(P)-binding Rossmann-fold domains"/>
    <property type="match status" value="1"/>
</dbReference>
<name>A0A916VMH9_9RHOB</name>
<dbReference type="Proteomes" id="UP000628017">
    <property type="component" value="Unassembled WGS sequence"/>
</dbReference>
<protein>
    <submittedName>
        <fullName evidence="4">3-hydroxyisobutyrate dehydrogenase</fullName>
    </submittedName>
</protein>
<reference evidence="4" key="1">
    <citation type="journal article" date="2014" name="Int. J. Syst. Evol. Microbiol.">
        <title>Complete genome sequence of Corynebacterium casei LMG S-19264T (=DSM 44701T), isolated from a smear-ripened cheese.</title>
        <authorList>
            <consortium name="US DOE Joint Genome Institute (JGI-PGF)"/>
            <person name="Walter F."/>
            <person name="Albersmeier A."/>
            <person name="Kalinowski J."/>
            <person name="Ruckert C."/>
        </authorList>
    </citation>
    <scope>NUCLEOTIDE SEQUENCE</scope>
    <source>
        <strain evidence="4">CGMCC 1.15880</strain>
    </source>
</reference>
<gene>
    <name evidence="4" type="ORF">GCM10011498_04270</name>
</gene>
<evidence type="ECO:0000313" key="5">
    <source>
        <dbReference type="Proteomes" id="UP000628017"/>
    </source>
</evidence>
<evidence type="ECO:0000259" key="2">
    <source>
        <dbReference type="Pfam" id="PF03446"/>
    </source>
</evidence>
<reference evidence="4" key="2">
    <citation type="submission" date="2020-09" db="EMBL/GenBank/DDBJ databases">
        <authorList>
            <person name="Sun Q."/>
            <person name="Zhou Y."/>
        </authorList>
    </citation>
    <scope>NUCLEOTIDE SEQUENCE</scope>
    <source>
        <strain evidence="4">CGMCC 1.15880</strain>
    </source>
</reference>
<dbReference type="Gene3D" id="3.40.50.720">
    <property type="entry name" value="NAD(P)-binding Rossmann-like Domain"/>
    <property type="match status" value="1"/>
</dbReference>
<dbReference type="Pfam" id="PF03446">
    <property type="entry name" value="NAD_binding_2"/>
    <property type="match status" value="1"/>
</dbReference>
<dbReference type="InterPro" id="IPR008927">
    <property type="entry name" value="6-PGluconate_DH-like_C_sf"/>
</dbReference>
<organism evidence="4 5">
    <name type="scientific">Neptunicoccus cionae</name>
    <dbReference type="NCBI Taxonomy" id="2035344"/>
    <lineage>
        <taxon>Bacteria</taxon>
        <taxon>Pseudomonadati</taxon>
        <taxon>Pseudomonadota</taxon>
        <taxon>Alphaproteobacteria</taxon>
        <taxon>Rhodobacterales</taxon>
        <taxon>Paracoccaceae</taxon>
        <taxon>Neptunicoccus</taxon>
    </lineage>
</organism>